<feature type="domain" description="Cell division protein FtsQ/DivIB C-terminal" evidence="1">
    <location>
        <begin position="19"/>
        <end position="96"/>
    </location>
</feature>
<dbReference type="Gene3D" id="3.40.50.11690">
    <property type="entry name" value="Cell division protein FtsQ/DivIB"/>
    <property type="match status" value="1"/>
</dbReference>
<sequence>PLITGISSSEIVIGEESNSTSLKMALDILKVILSLKGDLYSQVSEINVEDGITLYTIEATRVQMGREDFRDQLLNLQGVLIHLSKEKRRAEYIDLRFKNKVIVKLK</sequence>
<proteinExistence type="predicted"/>
<dbReference type="Pfam" id="PF03799">
    <property type="entry name" value="FtsQ_DivIB_C"/>
    <property type="match status" value="1"/>
</dbReference>
<evidence type="ECO:0000313" key="2">
    <source>
        <dbReference type="EMBL" id="KKK65045.1"/>
    </source>
</evidence>
<accession>A0A0F8XUW0</accession>
<dbReference type="EMBL" id="LAZR01060746">
    <property type="protein sequence ID" value="KKK65045.1"/>
    <property type="molecule type" value="Genomic_DNA"/>
</dbReference>
<name>A0A0F8XUW0_9ZZZZ</name>
<feature type="non-terminal residue" evidence="2">
    <location>
        <position position="1"/>
    </location>
</feature>
<dbReference type="GO" id="GO:0051301">
    <property type="term" value="P:cell division"/>
    <property type="evidence" value="ECO:0007669"/>
    <property type="project" value="UniProtKB-KW"/>
</dbReference>
<protein>
    <recommendedName>
        <fullName evidence="1">Cell division protein FtsQ/DivIB C-terminal domain-containing protein</fullName>
    </recommendedName>
</protein>
<organism evidence="2">
    <name type="scientific">marine sediment metagenome</name>
    <dbReference type="NCBI Taxonomy" id="412755"/>
    <lineage>
        <taxon>unclassified sequences</taxon>
        <taxon>metagenomes</taxon>
        <taxon>ecological metagenomes</taxon>
    </lineage>
</organism>
<reference evidence="2" key="1">
    <citation type="journal article" date="2015" name="Nature">
        <title>Complex archaea that bridge the gap between prokaryotes and eukaryotes.</title>
        <authorList>
            <person name="Spang A."/>
            <person name="Saw J.H."/>
            <person name="Jorgensen S.L."/>
            <person name="Zaremba-Niedzwiedzka K."/>
            <person name="Martijn J."/>
            <person name="Lind A.E."/>
            <person name="van Eijk R."/>
            <person name="Schleper C."/>
            <person name="Guy L."/>
            <person name="Ettema T.J."/>
        </authorList>
    </citation>
    <scope>NUCLEOTIDE SEQUENCE</scope>
</reference>
<gene>
    <name evidence="2" type="ORF">LCGC14_2978090</name>
</gene>
<dbReference type="AlphaFoldDB" id="A0A0F8XUW0"/>
<dbReference type="InterPro" id="IPR005548">
    <property type="entry name" value="Cell_div_FtsQ/DivIB_C"/>
</dbReference>
<dbReference type="InterPro" id="IPR045335">
    <property type="entry name" value="FtsQ_C_sf"/>
</dbReference>
<comment type="caution">
    <text evidence="2">The sequence shown here is derived from an EMBL/GenBank/DDBJ whole genome shotgun (WGS) entry which is preliminary data.</text>
</comment>
<evidence type="ECO:0000259" key="1">
    <source>
        <dbReference type="Pfam" id="PF03799"/>
    </source>
</evidence>